<feature type="region of interest" description="Disordered" evidence="1">
    <location>
        <begin position="552"/>
        <end position="626"/>
    </location>
</feature>
<gene>
    <name evidence="3" type="ORF">FSW04_23880</name>
</gene>
<reference evidence="3 4" key="1">
    <citation type="journal article" date="2018" name="J. Microbiol.">
        <title>Baekduia soli gen. nov., sp. nov., a novel bacterium isolated from the soil of Baekdu Mountain and proposal of a novel family name, Baekduiaceae fam. nov.</title>
        <authorList>
            <person name="An D.S."/>
            <person name="Siddiqi M.Z."/>
            <person name="Kim K.H."/>
            <person name="Yu H.S."/>
            <person name="Im W.T."/>
        </authorList>
    </citation>
    <scope>NUCLEOTIDE SEQUENCE [LARGE SCALE GENOMIC DNA]</scope>
    <source>
        <strain evidence="3 4">BR7-21</strain>
    </source>
</reference>
<dbReference type="Proteomes" id="UP000321805">
    <property type="component" value="Chromosome"/>
</dbReference>
<feature type="compositionally biased region" description="Low complexity" evidence="1">
    <location>
        <begin position="1"/>
        <end position="33"/>
    </location>
</feature>
<keyword evidence="4" id="KW-1185">Reference proteome</keyword>
<sequence length="626" mass="68145">MATPRSAAQSASSAAGASRSCWSTSAGGAALIGRGAGRARRHATHDPSPARPDHAYRHEPRDSDRHLLHVVPPGSRISPLSDSLLTDDAPGYEPPEGSFDEIFGPHGVPRGHAAHLAAELHRLGPEALAGAGRRRDAIFMQQGITFDASGEDGPVRDRPFPLDLVPRILPASEWDGIKRGLAQRIRALNRFIDDVYHEREIVRAGLVPWRLIVSRSHFARAAHGVRPPGGVYCHVAGCDLVRDADGSWRVLEDNVRTPSGISYVLENRVAMTRLVPQLFRHHRVRPVDHYPQLLLGALRSVAPSAEDEATVVVWTPGPMNSAYFEHAFLARQMGVELVEASDLVVRDDVLYMRTTAGLRRVHAVYRHLDDDFVDPLEFRPDSLLGVPGLVRAYRAGTVAIANALGTGVADDKAIYHYVPDMIRFYLSEEPILANVHTYLLADPDIREAALARRSELVFKPTGESGGKGVFIGPQTDKAALDGLADVIRARPERWIAQELVQLSTVPTAMPDGTLAPRHVDLRPFAVFGETIRIVPGGLTRVALTEGSMIVNSSRGGGSKDTWVLEEDGPDGAEPETGLHQVVPTTMPGLRYGGEWQGQQQQQQQSQPADAHARSRALRGLDPVPEA</sequence>
<dbReference type="Pfam" id="PF14403">
    <property type="entry name" value="CP_ATPgrasp_2"/>
    <property type="match status" value="1"/>
</dbReference>
<proteinExistence type="predicted"/>
<organism evidence="3 4">
    <name type="scientific">Baekduia soli</name>
    <dbReference type="NCBI Taxonomy" id="496014"/>
    <lineage>
        <taxon>Bacteria</taxon>
        <taxon>Bacillati</taxon>
        <taxon>Actinomycetota</taxon>
        <taxon>Thermoleophilia</taxon>
        <taxon>Solirubrobacterales</taxon>
        <taxon>Baekduiaceae</taxon>
        <taxon>Baekduia</taxon>
    </lineage>
</organism>
<dbReference type="InterPro" id="IPR051680">
    <property type="entry name" value="ATP-dep_Glu-Cys_Ligase-2"/>
</dbReference>
<accession>A0A5B8UCD3</accession>
<dbReference type="AlphaFoldDB" id="A0A5B8UCD3"/>
<dbReference type="PANTHER" id="PTHR34595">
    <property type="entry name" value="BLR5612 PROTEIN"/>
    <property type="match status" value="1"/>
</dbReference>
<dbReference type="Gene3D" id="3.30.1490.270">
    <property type="match status" value="1"/>
</dbReference>
<dbReference type="KEGG" id="bsol:FSW04_23880"/>
<evidence type="ECO:0000256" key="1">
    <source>
        <dbReference type="SAM" id="MobiDB-lite"/>
    </source>
</evidence>
<feature type="compositionally biased region" description="Low complexity" evidence="1">
    <location>
        <begin position="596"/>
        <end position="606"/>
    </location>
</feature>
<dbReference type="OrthoDB" id="9803842at2"/>
<dbReference type="InterPro" id="IPR025841">
    <property type="entry name" value="CP_ATPgrasp_2"/>
</dbReference>
<dbReference type="SUPFAM" id="SSF56059">
    <property type="entry name" value="Glutathione synthetase ATP-binding domain-like"/>
    <property type="match status" value="1"/>
</dbReference>
<protein>
    <submittedName>
        <fullName evidence="3">Circularly permuted type 2 ATP-grasp protein</fullName>
    </submittedName>
</protein>
<dbReference type="PANTHER" id="PTHR34595:SF7">
    <property type="entry name" value="SLL1039 PROTEIN"/>
    <property type="match status" value="1"/>
</dbReference>
<feature type="region of interest" description="Disordered" evidence="1">
    <location>
        <begin position="1"/>
        <end position="93"/>
    </location>
</feature>
<feature type="compositionally biased region" description="Basic and acidic residues" evidence="1">
    <location>
        <begin position="51"/>
        <end position="67"/>
    </location>
</feature>
<name>A0A5B8UCD3_9ACTN</name>
<evidence type="ECO:0000313" key="3">
    <source>
        <dbReference type="EMBL" id="QEC50321.1"/>
    </source>
</evidence>
<evidence type="ECO:0000259" key="2">
    <source>
        <dbReference type="Pfam" id="PF14403"/>
    </source>
</evidence>
<evidence type="ECO:0000313" key="4">
    <source>
        <dbReference type="Proteomes" id="UP000321805"/>
    </source>
</evidence>
<feature type="domain" description="Circularly permuted ATP-grasp type 2" evidence="2">
    <location>
        <begin position="166"/>
        <end position="542"/>
    </location>
</feature>
<feature type="compositionally biased region" description="Acidic residues" evidence="1">
    <location>
        <begin position="563"/>
        <end position="573"/>
    </location>
</feature>
<dbReference type="EMBL" id="CP042430">
    <property type="protein sequence ID" value="QEC50321.1"/>
    <property type="molecule type" value="Genomic_DNA"/>
</dbReference>
<dbReference type="Gene3D" id="3.40.50.11290">
    <property type="match status" value="1"/>
</dbReference>